<feature type="transmembrane region" description="Helical" evidence="6">
    <location>
        <begin position="335"/>
        <end position="353"/>
    </location>
</feature>
<dbReference type="eggNOG" id="arCOG04650">
    <property type="taxonomic scope" value="Archaea"/>
</dbReference>
<dbReference type="PATRIC" id="fig|1227499.3.peg.3043"/>
<dbReference type="PANTHER" id="PTHR11403">
    <property type="entry name" value="CYTOCHROME C OXIDASE SUBUNIT III"/>
    <property type="match status" value="1"/>
</dbReference>
<feature type="domain" description="Heme-copper oxidase subunit III family profile" evidence="7">
    <location>
        <begin position="77"/>
        <end position="354"/>
    </location>
</feature>
<dbReference type="SUPFAM" id="SSF81452">
    <property type="entry name" value="Cytochrome c oxidase subunit III-like"/>
    <property type="match status" value="1"/>
</dbReference>
<comment type="similarity">
    <text evidence="2">Belongs to the cytochrome c oxidase subunit 3 family.</text>
</comment>
<evidence type="ECO:0000256" key="2">
    <source>
        <dbReference type="ARBA" id="ARBA00010581"/>
    </source>
</evidence>
<feature type="transmembrane region" description="Helical" evidence="6">
    <location>
        <begin position="223"/>
        <end position="243"/>
    </location>
</feature>
<dbReference type="EMBL" id="AOHZ01000068">
    <property type="protein sequence ID" value="ELY53315.1"/>
    <property type="molecule type" value="Genomic_DNA"/>
</dbReference>
<dbReference type="AlphaFoldDB" id="L9WV30"/>
<evidence type="ECO:0000256" key="4">
    <source>
        <dbReference type="ARBA" id="ARBA00022989"/>
    </source>
</evidence>
<dbReference type="eggNOG" id="arCOG01237">
    <property type="taxonomic scope" value="Archaea"/>
</dbReference>
<dbReference type="InterPro" id="IPR024791">
    <property type="entry name" value="Cyt_c/ubiquinol_Oxase_su3"/>
</dbReference>
<dbReference type="Gene3D" id="1.20.120.80">
    <property type="entry name" value="Cytochrome c oxidase, subunit III, four-helix bundle"/>
    <property type="match status" value="1"/>
</dbReference>
<keyword evidence="5 6" id="KW-0472">Membrane</keyword>
<dbReference type="PROSITE" id="PS50253">
    <property type="entry name" value="COX3"/>
    <property type="match status" value="1"/>
</dbReference>
<gene>
    <name evidence="8" type="ORF">C493_14843</name>
</gene>
<dbReference type="Pfam" id="PF00510">
    <property type="entry name" value="COX3"/>
    <property type="match status" value="1"/>
</dbReference>
<keyword evidence="4 6" id="KW-1133">Transmembrane helix</keyword>
<feature type="transmembrane region" description="Helical" evidence="6">
    <location>
        <begin position="180"/>
        <end position="203"/>
    </location>
</feature>
<dbReference type="STRING" id="1227499.C493_14843"/>
<dbReference type="GO" id="GO:0019646">
    <property type="term" value="P:aerobic electron transport chain"/>
    <property type="evidence" value="ECO:0007669"/>
    <property type="project" value="InterPro"/>
</dbReference>
<sequence>MFATFIHSWVKGPVAPDNPWEFSRTAEWAIPSPPPLENWDGRPSYASGRLEFVDDSTTAADGGAATDGGVATGTGTAQEAEHADHASIWPFGISIGLFVFFLGLSGLTPYMVSFADGTGTAPDTLTGTAADANVLYPLLTVLGVVILGYTLFEYGREEFHAPELAIAERWPFEGIGNTKFGVWVFLASDVVVFGAVIGAYVFMRLHMGWNEWTMVPFASWPGLLNTYVLLTSSFTVVLALVFAERRNKRGLLGAMSATLLLGLTFMSVKAYEYSVKFADGEYWWYGLEYSIYYVTTGLHALHVIFGLLIAVFMIYRIASVDAYLEDHRPVEFFGLYWHFVDIVWVFLFPLFYLL</sequence>
<keyword evidence="9" id="KW-1185">Reference proteome</keyword>
<feature type="transmembrane region" description="Helical" evidence="6">
    <location>
        <begin position="250"/>
        <end position="271"/>
    </location>
</feature>
<feature type="transmembrane region" description="Helical" evidence="6">
    <location>
        <begin position="291"/>
        <end position="315"/>
    </location>
</feature>
<accession>L9WV30</accession>
<evidence type="ECO:0000313" key="8">
    <source>
        <dbReference type="EMBL" id="ELY53315.1"/>
    </source>
</evidence>
<dbReference type="GO" id="GO:0004129">
    <property type="term" value="F:cytochrome-c oxidase activity"/>
    <property type="evidence" value="ECO:0007669"/>
    <property type="project" value="InterPro"/>
</dbReference>
<dbReference type="CDD" id="cd00386">
    <property type="entry name" value="Heme_Cu_Oxidase_III_like"/>
    <property type="match status" value="1"/>
</dbReference>
<feature type="transmembrane region" description="Helical" evidence="6">
    <location>
        <begin position="88"/>
        <end position="114"/>
    </location>
</feature>
<evidence type="ECO:0000256" key="6">
    <source>
        <dbReference type="SAM" id="Phobius"/>
    </source>
</evidence>
<feature type="transmembrane region" description="Helical" evidence="6">
    <location>
        <begin position="134"/>
        <end position="152"/>
    </location>
</feature>
<evidence type="ECO:0000256" key="5">
    <source>
        <dbReference type="ARBA" id="ARBA00023136"/>
    </source>
</evidence>
<evidence type="ECO:0000313" key="9">
    <source>
        <dbReference type="Proteomes" id="UP000011602"/>
    </source>
</evidence>
<evidence type="ECO:0000256" key="3">
    <source>
        <dbReference type="ARBA" id="ARBA00022692"/>
    </source>
</evidence>
<dbReference type="InterPro" id="IPR035973">
    <property type="entry name" value="Cyt_c_oxidase_su3-like_sf"/>
</dbReference>
<comment type="subcellular location">
    <subcellularLocation>
        <location evidence="1">Membrane</location>
        <topology evidence="1">Multi-pass membrane protein</topology>
    </subcellularLocation>
</comment>
<protein>
    <submittedName>
        <fullName evidence="8">Cytochrome C oxidase subunit I</fullName>
    </submittedName>
</protein>
<proteinExistence type="inferred from homology"/>
<reference evidence="8 9" key="1">
    <citation type="journal article" date="2014" name="PLoS Genet.">
        <title>Phylogenetically driven sequencing of extremely halophilic archaea reveals strategies for static and dynamic osmo-response.</title>
        <authorList>
            <person name="Becker E.A."/>
            <person name="Seitzer P.M."/>
            <person name="Tritt A."/>
            <person name="Larsen D."/>
            <person name="Krusor M."/>
            <person name="Yao A.I."/>
            <person name="Wu D."/>
            <person name="Madern D."/>
            <person name="Eisen J.A."/>
            <person name="Darling A.E."/>
            <person name="Facciotti M.T."/>
        </authorList>
    </citation>
    <scope>NUCLEOTIDE SEQUENCE [LARGE SCALE GENOMIC DNA]</scope>
    <source>
        <strain evidence="8 9">JCM 12255</strain>
    </source>
</reference>
<organism evidence="8 9">
    <name type="scientific">Natronolimnohabitans innermongolicus JCM 12255</name>
    <dbReference type="NCBI Taxonomy" id="1227499"/>
    <lineage>
        <taxon>Archaea</taxon>
        <taxon>Methanobacteriati</taxon>
        <taxon>Methanobacteriota</taxon>
        <taxon>Stenosarchaea group</taxon>
        <taxon>Halobacteria</taxon>
        <taxon>Halobacteriales</taxon>
        <taxon>Natrialbaceae</taxon>
        <taxon>Natronolimnohabitans</taxon>
    </lineage>
</organism>
<keyword evidence="3 6" id="KW-0812">Transmembrane</keyword>
<name>L9WV30_9EURY</name>
<comment type="caution">
    <text evidence="8">The sequence shown here is derived from an EMBL/GenBank/DDBJ whole genome shotgun (WGS) entry which is preliminary data.</text>
</comment>
<evidence type="ECO:0000256" key="1">
    <source>
        <dbReference type="ARBA" id="ARBA00004141"/>
    </source>
</evidence>
<dbReference type="InterPro" id="IPR000298">
    <property type="entry name" value="Cyt_c_oxidase-like_su3"/>
</dbReference>
<dbReference type="GO" id="GO:0016020">
    <property type="term" value="C:membrane"/>
    <property type="evidence" value="ECO:0007669"/>
    <property type="project" value="UniProtKB-SubCell"/>
</dbReference>
<evidence type="ECO:0000259" key="7">
    <source>
        <dbReference type="PROSITE" id="PS50253"/>
    </source>
</evidence>
<dbReference type="PANTHER" id="PTHR11403:SF6">
    <property type="entry name" value="NITRIC OXIDE REDUCTASE SUBUNIT E"/>
    <property type="match status" value="1"/>
</dbReference>
<dbReference type="Proteomes" id="UP000011602">
    <property type="component" value="Unassembled WGS sequence"/>
</dbReference>
<dbReference type="InterPro" id="IPR013833">
    <property type="entry name" value="Cyt_c_oxidase_su3_a-hlx"/>
</dbReference>